<protein>
    <recommendedName>
        <fullName evidence="6">Response regulatory domain-containing protein</fullName>
    </recommendedName>
</protein>
<dbReference type="PANTHER" id="PTHR44591">
    <property type="entry name" value="STRESS RESPONSE REGULATOR PROTEIN 1"/>
    <property type="match status" value="1"/>
</dbReference>
<dbReference type="Pfam" id="PF00072">
    <property type="entry name" value="Response_reg"/>
    <property type="match status" value="1"/>
</dbReference>
<dbReference type="GO" id="GO:0000160">
    <property type="term" value="P:phosphorelay signal transduction system"/>
    <property type="evidence" value="ECO:0007669"/>
    <property type="project" value="UniProtKB-KW"/>
</dbReference>
<evidence type="ECO:0000256" key="5">
    <source>
        <dbReference type="ARBA" id="ARBA00023163"/>
    </source>
</evidence>
<dbReference type="AlphaFoldDB" id="A0A0F9DGK5"/>
<dbReference type="PROSITE" id="PS50110">
    <property type="entry name" value="RESPONSE_REGULATORY"/>
    <property type="match status" value="1"/>
</dbReference>
<reference evidence="7" key="1">
    <citation type="journal article" date="2015" name="Nature">
        <title>Complex archaea that bridge the gap between prokaryotes and eukaryotes.</title>
        <authorList>
            <person name="Spang A."/>
            <person name="Saw J.H."/>
            <person name="Jorgensen S.L."/>
            <person name="Zaremba-Niedzwiedzka K."/>
            <person name="Martijn J."/>
            <person name="Lind A.E."/>
            <person name="van Eijk R."/>
            <person name="Schleper C."/>
            <person name="Guy L."/>
            <person name="Ettema T.J."/>
        </authorList>
    </citation>
    <scope>NUCLEOTIDE SEQUENCE</scope>
</reference>
<keyword evidence="3" id="KW-0805">Transcription regulation</keyword>
<feature type="domain" description="Response regulatory" evidence="6">
    <location>
        <begin position="6"/>
        <end position="127"/>
    </location>
</feature>
<evidence type="ECO:0000313" key="7">
    <source>
        <dbReference type="EMBL" id="KKL16896.1"/>
    </source>
</evidence>
<organism evidence="7">
    <name type="scientific">marine sediment metagenome</name>
    <dbReference type="NCBI Taxonomy" id="412755"/>
    <lineage>
        <taxon>unclassified sequences</taxon>
        <taxon>metagenomes</taxon>
        <taxon>ecological metagenomes</taxon>
    </lineage>
</organism>
<dbReference type="SUPFAM" id="SSF52172">
    <property type="entry name" value="CheY-like"/>
    <property type="match status" value="1"/>
</dbReference>
<evidence type="ECO:0000259" key="6">
    <source>
        <dbReference type="PROSITE" id="PS50110"/>
    </source>
</evidence>
<dbReference type="EMBL" id="LAZR01039482">
    <property type="protein sequence ID" value="KKL16896.1"/>
    <property type="molecule type" value="Genomic_DNA"/>
</dbReference>
<dbReference type="GO" id="GO:0003677">
    <property type="term" value="F:DNA binding"/>
    <property type="evidence" value="ECO:0007669"/>
    <property type="project" value="UniProtKB-KW"/>
</dbReference>
<proteinExistence type="predicted"/>
<evidence type="ECO:0000256" key="4">
    <source>
        <dbReference type="ARBA" id="ARBA00023125"/>
    </source>
</evidence>
<keyword evidence="2" id="KW-0902">Two-component regulatory system</keyword>
<dbReference type="SMART" id="SM00448">
    <property type="entry name" value="REC"/>
    <property type="match status" value="1"/>
</dbReference>
<dbReference type="PANTHER" id="PTHR44591:SF3">
    <property type="entry name" value="RESPONSE REGULATORY DOMAIN-CONTAINING PROTEIN"/>
    <property type="match status" value="1"/>
</dbReference>
<dbReference type="Gene3D" id="3.40.50.2300">
    <property type="match status" value="1"/>
</dbReference>
<keyword evidence="5" id="KW-0804">Transcription</keyword>
<name>A0A0F9DGK5_9ZZZZ</name>
<dbReference type="InterPro" id="IPR011006">
    <property type="entry name" value="CheY-like_superfamily"/>
</dbReference>
<accession>A0A0F9DGK5</accession>
<evidence type="ECO:0000256" key="1">
    <source>
        <dbReference type="ARBA" id="ARBA00022553"/>
    </source>
</evidence>
<dbReference type="InterPro" id="IPR001789">
    <property type="entry name" value="Sig_transdc_resp-reg_receiver"/>
</dbReference>
<dbReference type="InterPro" id="IPR050595">
    <property type="entry name" value="Bact_response_regulator"/>
</dbReference>
<comment type="caution">
    <text evidence="7">The sequence shown here is derived from an EMBL/GenBank/DDBJ whole genome shotgun (WGS) entry which is preliminary data.</text>
</comment>
<keyword evidence="4" id="KW-0238">DNA-binding</keyword>
<sequence>MSSKAKIMVVEDDIDEAKLVKMTLEPEGYEVVTAMNGKEAQDRIADEKPDFILLDVMMPEMDGFSFCSWLKSNENYKDIPVVLLTGVAEHIYNSRYPLKGVIKADADEYLEKPLKPEILLDTISKLLNK</sequence>
<keyword evidence="1" id="KW-0597">Phosphoprotein</keyword>
<dbReference type="FunFam" id="3.40.50.2300:FF:000001">
    <property type="entry name" value="DNA-binding response regulator PhoB"/>
    <property type="match status" value="1"/>
</dbReference>
<evidence type="ECO:0000256" key="3">
    <source>
        <dbReference type="ARBA" id="ARBA00023015"/>
    </source>
</evidence>
<gene>
    <name evidence="7" type="ORF">LCGC14_2490980</name>
</gene>
<evidence type="ECO:0000256" key="2">
    <source>
        <dbReference type="ARBA" id="ARBA00023012"/>
    </source>
</evidence>